<feature type="transmembrane region" description="Helical" evidence="8">
    <location>
        <begin position="376"/>
        <end position="397"/>
    </location>
</feature>
<keyword evidence="2" id="KW-1003">Cell membrane</keyword>
<name>A0A9W6SFN9_9ACTN</name>
<comment type="similarity">
    <text evidence="6">Belongs to the YccS/YhfK family.</text>
</comment>
<feature type="transmembrane region" description="Helical" evidence="8">
    <location>
        <begin position="417"/>
        <end position="437"/>
    </location>
</feature>
<feature type="transmembrane region" description="Helical" evidence="8">
    <location>
        <begin position="489"/>
        <end position="515"/>
    </location>
</feature>
<evidence type="ECO:0000256" key="5">
    <source>
        <dbReference type="ARBA" id="ARBA00023136"/>
    </source>
</evidence>
<evidence type="ECO:0000313" key="10">
    <source>
        <dbReference type="EMBL" id="GLY92568.1"/>
    </source>
</evidence>
<feature type="transmembrane region" description="Helical" evidence="8">
    <location>
        <begin position="20"/>
        <end position="39"/>
    </location>
</feature>
<sequence>MSSLLWLRRVFATFEGGAAPVYGLVTAAGVCVPLVAGLITGRVAESQLVALGAFYVGVIAPQGRQGARARSMVIRVAVVTLFSWLGGLVSGHDWLMVVVTSAVAALGAAIPELGPMAALCTLVAALRPATSPVLYDGLLETLGGVWICVLLLAPWVAQRLRPLRAGVVAAACSVADMLDDLAGPDLDPGEWSRRRATAYSDLHSARVAYGLYRSGGFEEQRRPARIIAAIHEVMDEAAVLGALRVESRPHPTEWQAEFGAALTTVAVRLRTLGLAIETDTDAPPDAGAASSVPMGRSGEHDSRGITGRAGLPTIALRLHADRIIGRMNASADTACRVLAQERRIAGRRLPGIRAWWGRCVEAVRIRSPRFRHAARLGTALALTMILAVGLHLSHPHWLILTVLFSLRDSYTGTVRMVLQQAVGTTVGATAAAVALALMPGRITLLALIFISGALGFTLKPVNTGYWITFGTPMTMLLIDFTAPLNWQAGILRIVLSLAGALLALLFAQLLFPAGIQRRIAERLARLLHAHAALARAVAEPSRGREARIRGADRSAASAAATLEAAGTRLSRKAGSPDEQISRIGETGRAARRLRDRLTSPASFAAVPVGPIATAARKVADHLDQGADEVLAFPDPGSATPQAEAGIRDQRPPEPPGRSRAGLLGHIAPDATSAEPAGAAGTCDMVSGLIADAERLRELSRATVTDRPGGR</sequence>
<keyword evidence="3 8" id="KW-0812">Transmembrane</keyword>
<evidence type="ECO:0000256" key="1">
    <source>
        <dbReference type="ARBA" id="ARBA00004651"/>
    </source>
</evidence>
<dbReference type="RefSeq" id="WP_285584871.1">
    <property type="nucleotide sequence ID" value="NZ_BSTK01000031.1"/>
</dbReference>
<keyword evidence="11" id="KW-1185">Reference proteome</keyword>
<dbReference type="AlphaFoldDB" id="A0A9W6SFN9"/>
<evidence type="ECO:0000256" key="6">
    <source>
        <dbReference type="ARBA" id="ARBA00043993"/>
    </source>
</evidence>
<evidence type="ECO:0000256" key="4">
    <source>
        <dbReference type="ARBA" id="ARBA00022989"/>
    </source>
</evidence>
<feature type="region of interest" description="Disordered" evidence="7">
    <location>
        <begin position="631"/>
        <end position="663"/>
    </location>
</feature>
<keyword evidence="5 8" id="KW-0472">Membrane</keyword>
<dbReference type="PANTHER" id="PTHR30509:SF9">
    <property type="entry name" value="MULTIDRUG RESISTANCE PROTEIN MDTO"/>
    <property type="match status" value="1"/>
</dbReference>
<evidence type="ECO:0000256" key="8">
    <source>
        <dbReference type="SAM" id="Phobius"/>
    </source>
</evidence>
<dbReference type="PANTHER" id="PTHR30509">
    <property type="entry name" value="P-HYDROXYBENZOIC ACID EFFLUX PUMP SUBUNIT-RELATED"/>
    <property type="match status" value="1"/>
</dbReference>
<feature type="domain" description="Integral membrane bound transporter" evidence="9">
    <location>
        <begin position="383"/>
        <end position="506"/>
    </location>
</feature>
<feature type="region of interest" description="Disordered" evidence="7">
    <location>
        <begin position="566"/>
        <end position="589"/>
    </location>
</feature>
<comment type="caution">
    <text evidence="10">The sequence shown here is derived from an EMBL/GenBank/DDBJ whole genome shotgun (WGS) entry which is preliminary data.</text>
</comment>
<comment type="subcellular location">
    <subcellularLocation>
        <location evidence="1">Cell membrane</location>
        <topology evidence="1">Multi-pass membrane protein</topology>
    </subcellularLocation>
</comment>
<proteinExistence type="inferred from homology"/>
<feature type="transmembrane region" description="Helical" evidence="8">
    <location>
        <begin position="141"/>
        <end position="157"/>
    </location>
</feature>
<feature type="transmembrane region" description="Helical" evidence="8">
    <location>
        <begin position="72"/>
        <end position="88"/>
    </location>
</feature>
<evidence type="ECO:0000313" key="11">
    <source>
        <dbReference type="Proteomes" id="UP001165074"/>
    </source>
</evidence>
<reference evidence="10" key="1">
    <citation type="submission" date="2023-03" db="EMBL/GenBank/DDBJ databases">
        <title>Actinoallomurus iriomotensis NBRC 103684.</title>
        <authorList>
            <person name="Ichikawa N."/>
            <person name="Sato H."/>
            <person name="Tonouchi N."/>
        </authorList>
    </citation>
    <scope>NUCLEOTIDE SEQUENCE</scope>
    <source>
        <strain evidence="10">NBRC 103684</strain>
    </source>
</reference>
<protein>
    <recommendedName>
        <fullName evidence="9">Integral membrane bound transporter domain-containing protein</fullName>
    </recommendedName>
</protein>
<accession>A0A9W6SFN9</accession>
<keyword evidence="4 8" id="KW-1133">Transmembrane helix</keyword>
<organism evidence="10 11">
    <name type="scientific">Actinoallomurus iriomotensis</name>
    <dbReference type="NCBI Taxonomy" id="478107"/>
    <lineage>
        <taxon>Bacteria</taxon>
        <taxon>Bacillati</taxon>
        <taxon>Actinomycetota</taxon>
        <taxon>Actinomycetes</taxon>
        <taxon>Streptosporangiales</taxon>
        <taxon>Thermomonosporaceae</taxon>
        <taxon>Actinoallomurus</taxon>
    </lineage>
</organism>
<feature type="transmembrane region" description="Helical" evidence="8">
    <location>
        <begin position="444"/>
        <end position="469"/>
    </location>
</feature>
<dbReference type="GO" id="GO:0005886">
    <property type="term" value="C:plasma membrane"/>
    <property type="evidence" value="ECO:0007669"/>
    <property type="project" value="UniProtKB-SubCell"/>
</dbReference>
<dbReference type="EMBL" id="BSTK01000031">
    <property type="protein sequence ID" value="GLY92568.1"/>
    <property type="molecule type" value="Genomic_DNA"/>
</dbReference>
<gene>
    <name evidence="10" type="ORF">Airi02_104960</name>
</gene>
<dbReference type="Pfam" id="PF13515">
    <property type="entry name" value="FUSC_2"/>
    <property type="match status" value="1"/>
</dbReference>
<dbReference type="Proteomes" id="UP001165074">
    <property type="component" value="Unassembled WGS sequence"/>
</dbReference>
<evidence type="ECO:0000259" key="9">
    <source>
        <dbReference type="Pfam" id="PF13515"/>
    </source>
</evidence>
<evidence type="ECO:0000256" key="3">
    <source>
        <dbReference type="ARBA" id="ARBA00022692"/>
    </source>
</evidence>
<evidence type="ECO:0000256" key="2">
    <source>
        <dbReference type="ARBA" id="ARBA00022475"/>
    </source>
</evidence>
<evidence type="ECO:0000256" key="7">
    <source>
        <dbReference type="SAM" id="MobiDB-lite"/>
    </source>
</evidence>
<dbReference type="InterPro" id="IPR049453">
    <property type="entry name" value="Memb_transporter_dom"/>
</dbReference>
<feature type="transmembrane region" description="Helical" evidence="8">
    <location>
        <begin position="94"/>
        <end position="110"/>
    </location>
</feature>
<feature type="region of interest" description="Disordered" evidence="7">
    <location>
        <begin position="278"/>
        <end position="304"/>
    </location>
</feature>